<dbReference type="NCBIfam" id="NF033788">
    <property type="entry name" value="HTH_metalloreg"/>
    <property type="match status" value="1"/>
</dbReference>
<dbReference type="PANTHER" id="PTHR43132:SF6">
    <property type="entry name" value="HTH-TYPE TRANSCRIPTIONAL REPRESSOR CZRA"/>
    <property type="match status" value="1"/>
</dbReference>
<reference evidence="5 6" key="1">
    <citation type="journal article" date="2002" name="Proc. Natl. Acad. Sci. U.S.A.">
        <title>The complete genome sequence of Chlorobium tepidum TLS, a photosynthetic, anaerobic, green-sulfur bacterium.</title>
        <authorList>
            <person name="Eisen J.A."/>
            <person name="Nelson K.E."/>
            <person name="Paulsen I.T."/>
            <person name="Heidelberg J.F."/>
            <person name="Wu M."/>
            <person name="Dodson R.J."/>
            <person name="Deboy R."/>
            <person name="Gwinn M.L."/>
            <person name="Nelson W.C."/>
            <person name="Haft D.H."/>
            <person name="Hickey E.K."/>
            <person name="Peterson J.D."/>
            <person name="Durkin A.S."/>
            <person name="Kolonay J.L."/>
            <person name="Yang F."/>
            <person name="Holt I."/>
            <person name="Umayam L.A."/>
            <person name="Mason T."/>
            <person name="Brenner M."/>
            <person name="Shea T.P."/>
            <person name="Parksey D."/>
            <person name="Nierman W.C."/>
            <person name="Feldblyum T.V."/>
            <person name="Hansen C.L."/>
            <person name="Craven M.B."/>
            <person name="Radune D."/>
            <person name="Vamathevan J."/>
            <person name="Khouri H."/>
            <person name="White O."/>
            <person name="Gruber T.M."/>
            <person name="Ketchum K.A."/>
            <person name="Venter J.C."/>
            <person name="Tettelin H."/>
            <person name="Bryant D.A."/>
            <person name="Fraser C.M."/>
        </authorList>
    </citation>
    <scope>NUCLEOTIDE SEQUENCE [LARGE SCALE GENOMIC DNA]</scope>
    <source>
        <strain evidence="6">ATCC 49652 / DSM 12025 / NBRC 103806 / TLS</strain>
    </source>
</reference>
<sequence>MAPISKKDDGLCQQTCDHPDVVESVRQAMPDENQQQELAQLFKVLGDHTRVRILNALYRSELCVCDLTSILAMNQSAVSHQLRVLRDARIVRSKKQGKNVLYALDDSHIAELIKIGFEHVQER</sequence>
<evidence type="ECO:0000313" key="5">
    <source>
        <dbReference type="EMBL" id="AAM72048.1"/>
    </source>
</evidence>
<evidence type="ECO:0000256" key="3">
    <source>
        <dbReference type="ARBA" id="ARBA00023163"/>
    </source>
</evidence>
<keyword evidence="3" id="KW-0804">Transcription</keyword>
<dbReference type="AlphaFoldDB" id="Q8KE78"/>
<protein>
    <submittedName>
        <fullName evidence="5">Transcriptional regulator, ArsR family</fullName>
    </submittedName>
</protein>
<dbReference type="GO" id="GO:0003700">
    <property type="term" value="F:DNA-binding transcription factor activity"/>
    <property type="evidence" value="ECO:0007669"/>
    <property type="project" value="InterPro"/>
</dbReference>
<dbReference type="Proteomes" id="UP000001007">
    <property type="component" value="Chromosome"/>
</dbReference>
<dbReference type="InterPro" id="IPR036388">
    <property type="entry name" value="WH-like_DNA-bd_sf"/>
</dbReference>
<dbReference type="RefSeq" id="WP_010932493.1">
    <property type="nucleotide sequence ID" value="NC_002932.3"/>
</dbReference>
<gene>
    <name evidence="5" type="ordered locus">CT0812</name>
</gene>
<feature type="domain" description="HTH arsR-type" evidence="4">
    <location>
        <begin position="30"/>
        <end position="123"/>
    </location>
</feature>
<dbReference type="Gene3D" id="1.10.10.10">
    <property type="entry name" value="Winged helix-like DNA-binding domain superfamily/Winged helix DNA-binding domain"/>
    <property type="match status" value="1"/>
</dbReference>
<dbReference type="InterPro" id="IPR001845">
    <property type="entry name" value="HTH_ArsR_DNA-bd_dom"/>
</dbReference>
<organism evidence="5 6">
    <name type="scientific">Chlorobaculum tepidum (strain ATCC 49652 / DSM 12025 / NBRC 103806 / TLS)</name>
    <name type="common">Chlorobium tepidum</name>
    <dbReference type="NCBI Taxonomy" id="194439"/>
    <lineage>
        <taxon>Bacteria</taxon>
        <taxon>Pseudomonadati</taxon>
        <taxon>Chlorobiota</taxon>
        <taxon>Chlorobiia</taxon>
        <taxon>Chlorobiales</taxon>
        <taxon>Chlorobiaceae</taxon>
        <taxon>Chlorobaculum</taxon>
    </lineage>
</organism>
<dbReference type="GO" id="GO:0003677">
    <property type="term" value="F:DNA binding"/>
    <property type="evidence" value="ECO:0007669"/>
    <property type="project" value="UniProtKB-KW"/>
</dbReference>
<dbReference type="InterPro" id="IPR051011">
    <property type="entry name" value="Metal_resp_trans_reg"/>
</dbReference>
<dbReference type="EMBL" id="AE006470">
    <property type="protein sequence ID" value="AAM72048.1"/>
    <property type="molecule type" value="Genomic_DNA"/>
</dbReference>
<evidence type="ECO:0000259" key="4">
    <source>
        <dbReference type="PROSITE" id="PS50987"/>
    </source>
</evidence>
<dbReference type="CDD" id="cd00090">
    <property type="entry name" value="HTH_ARSR"/>
    <property type="match status" value="1"/>
</dbReference>
<evidence type="ECO:0000256" key="1">
    <source>
        <dbReference type="ARBA" id="ARBA00023015"/>
    </source>
</evidence>
<evidence type="ECO:0000313" key="6">
    <source>
        <dbReference type="Proteomes" id="UP000001007"/>
    </source>
</evidence>
<dbReference type="SUPFAM" id="SSF46785">
    <property type="entry name" value="Winged helix' DNA-binding domain"/>
    <property type="match status" value="1"/>
</dbReference>
<keyword evidence="2" id="KW-0238">DNA-binding</keyword>
<accession>Q8KE78</accession>
<name>Q8KE78_CHLTE</name>
<dbReference type="PATRIC" id="fig|194439.7.peg.737"/>
<dbReference type="EnsemblBacteria" id="AAM72048">
    <property type="protein sequence ID" value="AAM72048"/>
    <property type="gene ID" value="CT0812"/>
</dbReference>
<dbReference type="KEGG" id="cte:CT0812"/>
<dbReference type="eggNOG" id="COG0640">
    <property type="taxonomic scope" value="Bacteria"/>
</dbReference>
<dbReference type="HOGENOM" id="CLU_097806_7_3_10"/>
<keyword evidence="6" id="KW-1185">Reference proteome</keyword>
<dbReference type="SMART" id="SM00418">
    <property type="entry name" value="HTH_ARSR"/>
    <property type="match status" value="1"/>
</dbReference>
<dbReference type="InterPro" id="IPR036390">
    <property type="entry name" value="WH_DNA-bd_sf"/>
</dbReference>
<dbReference type="PROSITE" id="PS50987">
    <property type="entry name" value="HTH_ARSR_2"/>
    <property type="match status" value="1"/>
</dbReference>
<keyword evidence="1" id="KW-0805">Transcription regulation</keyword>
<dbReference type="OrthoDB" id="9802016at2"/>
<dbReference type="Pfam" id="PF01022">
    <property type="entry name" value="HTH_5"/>
    <property type="match status" value="1"/>
</dbReference>
<dbReference type="PANTHER" id="PTHR43132">
    <property type="entry name" value="ARSENICAL RESISTANCE OPERON REPRESSOR ARSR-RELATED"/>
    <property type="match status" value="1"/>
</dbReference>
<proteinExistence type="predicted"/>
<dbReference type="STRING" id="194439.CT0812"/>
<evidence type="ECO:0000256" key="2">
    <source>
        <dbReference type="ARBA" id="ARBA00023125"/>
    </source>
</evidence>
<dbReference type="InterPro" id="IPR011991">
    <property type="entry name" value="ArsR-like_HTH"/>
</dbReference>
<dbReference type="PRINTS" id="PR00778">
    <property type="entry name" value="HTHARSR"/>
</dbReference>